<proteinExistence type="predicted"/>
<organism evidence="2 3">
    <name type="scientific">Rhipicephalus sanguineus</name>
    <name type="common">Brown dog tick</name>
    <name type="synonym">Ixodes sanguineus</name>
    <dbReference type="NCBI Taxonomy" id="34632"/>
    <lineage>
        <taxon>Eukaryota</taxon>
        <taxon>Metazoa</taxon>
        <taxon>Ecdysozoa</taxon>
        <taxon>Arthropoda</taxon>
        <taxon>Chelicerata</taxon>
        <taxon>Arachnida</taxon>
        <taxon>Acari</taxon>
        <taxon>Parasitiformes</taxon>
        <taxon>Ixodida</taxon>
        <taxon>Ixodoidea</taxon>
        <taxon>Ixodidae</taxon>
        <taxon>Rhipicephalinae</taxon>
        <taxon>Rhipicephalus</taxon>
        <taxon>Rhipicephalus</taxon>
    </lineage>
</organism>
<accession>A0A9D4T7Z0</accession>
<comment type="caution">
    <text evidence="2">The sequence shown here is derived from an EMBL/GenBank/DDBJ whole genome shotgun (WGS) entry which is preliminary data.</text>
</comment>
<protein>
    <submittedName>
        <fullName evidence="2">Uncharacterized protein</fullName>
    </submittedName>
</protein>
<dbReference type="AlphaFoldDB" id="A0A9D4T7Z0"/>
<dbReference type="EMBL" id="JABSTV010001246">
    <property type="protein sequence ID" value="KAH7976914.1"/>
    <property type="molecule type" value="Genomic_DNA"/>
</dbReference>
<reference evidence="2" key="1">
    <citation type="journal article" date="2020" name="Cell">
        <title>Large-Scale Comparative Analyses of Tick Genomes Elucidate Their Genetic Diversity and Vector Capacities.</title>
        <authorList>
            <consortium name="Tick Genome and Microbiome Consortium (TIGMIC)"/>
            <person name="Jia N."/>
            <person name="Wang J."/>
            <person name="Shi W."/>
            <person name="Du L."/>
            <person name="Sun Y."/>
            <person name="Zhan W."/>
            <person name="Jiang J.F."/>
            <person name="Wang Q."/>
            <person name="Zhang B."/>
            <person name="Ji P."/>
            <person name="Bell-Sakyi L."/>
            <person name="Cui X.M."/>
            <person name="Yuan T.T."/>
            <person name="Jiang B.G."/>
            <person name="Yang W.F."/>
            <person name="Lam T.T."/>
            <person name="Chang Q.C."/>
            <person name="Ding S.J."/>
            <person name="Wang X.J."/>
            <person name="Zhu J.G."/>
            <person name="Ruan X.D."/>
            <person name="Zhao L."/>
            <person name="Wei J.T."/>
            <person name="Ye R.Z."/>
            <person name="Que T.C."/>
            <person name="Du C.H."/>
            <person name="Zhou Y.H."/>
            <person name="Cheng J.X."/>
            <person name="Dai P.F."/>
            <person name="Guo W.B."/>
            <person name="Han X.H."/>
            <person name="Huang E.J."/>
            <person name="Li L.F."/>
            <person name="Wei W."/>
            <person name="Gao Y.C."/>
            <person name="Liu J.Z."/>
            <person name="Shao H.Z."/>
            <person name="Wang X."/>
            <person name="Wang C.C."/>
            <person name="Yang T.C."/>
            <person name="Huo Q.B."/>
            <person name="Li W."/>
            <person name="Chen H.Y."/>
            <person name="Chen S.E."/>
            <person name="Zhou L.G."/>
            <person name="Ni X.B."/>
            <person name="Tian J.H."/>
            <person name="Sheng Y."/>
            <person name="Liu T."/>
            <person name="Pan Y.S."/>
            <person name="Xia L.Y."/>
            <person name="Li J."/>
            <person name="Zhao F."/>
            <person name="Cao W.C."/>
        </authorList>
    </citation>
    <scope>NUCLEOTIDE SEQUENCE</scope>
    <source>
        <strain evidence="2">Rsan-2018</strain>
    </source>
</reference>
<evidence type="ECO:0000313" key="2">
    <source>
        <dbReference type="EMBL" id="KAH7976914.1"/>
    </source>
</evidence>
<evidence type="ECO:0000256" key="1">
    <source>
        <dbReference type="SAM" id="MobiDB-lite"/>
    </source>
</evidence>
<dbReference type="Proteomes" id="UP000821837">
    <property type="component" value="Chromosome 10"/>
</dbReference>
<gene>
    <name evidence="2" type="ORF">HPB52_021491</name>
</gene>
<evidence type="ECO:0000313" key="3">
    <source>
        <dbReference type="Proteomes" id="UP000821837"/>
    </source>
</evidence>
<keyword evidence="3" id="KW-1185">Reference proteome</keyword>
<name>A0A9D4T7Z0_RHISA</name>
<feature type="compositionally biased region" description="Basic and acidic residues" evidence="1">
    <location>
        <begin position="115"/>
        <end position="127"/>
    </location>
</feature>
<sequence>MEQAVRSRRSRGGTAWKCTATTKLRQDVVTIHPTTNTVILNTESYDRLTKYLNIKSPMVNGQEHEVASYSVPNCDTCKGIVYIDRCALRYKPKTTLPKVDKTPPSPNTKPALPTKKQEHAPKKKADEDWPSLAAPPSNKSSPAQDAMLRLKHNILTPSDSNDTQAIRSSTFAVRSTM</sequence>
<reference evidence="2" key="2">
    <citation type="submission" date="2021-09" db="EMBL/GenBank/DDBJ databases">
        <authorList>
            <person name="Jia N."/>
            <person name="Wang J."/>
            <person name="Shi W."/>
            <person name="Du L."/>
            <person name="Sun Y."/>
            <person name="Zhan W."/>
            <person name="Jiang J."/>
            <person name="Wang Q."/>
            <person name="Zhang B."/>
            <person name="Ji P."/>
            <person name="Sakyi L.B."/>
            <person name="Cui X."/>
            <person name="Yuan T."/>
            <person name="Jiang B."/>
            <person name="Yang W."/>
            <person name="Lam T.T.-Y."/>
            <person name="Chang Q."/>
            <person name="Ding S."/>
            <person name="Wang X."/>
            <person name="Zhu J."/>
            <person name="Ruan X."/>
            <person name="Zhao L."/>
            <person name="Wei J."/>
            <person name="Que T."/>
            <person name="Du C."/>
            <person name="Cheng J."/>
            <person name="Dai P."/>
            <person name="Han X."/>
            <person name="Huang E."/>
            <person name="Gao Y."/>
            <person name="Liu J."/>
            <person name="Shao H."/>
            <person name="Ye R."/>
            <person name="Li L."/>
            <person name="Wei W."/>
            <person name="Wang X."/>
            <person name="Wang C."/>
            <person name="Huo Q."/>
            <person name="Li W."/>
            <person name="Guo W."/>
            <person name="Chen H."/>
            <person name="Chen S."/>
            <person name="Zhou L."/>
            <person name="Zhou L."/>
            <person name="Ni X."/>
            <person name="Tian J."/>
            <person name="Zhou Y."/>
            <person name="Sheng Y."/>
            <person name="Liu T."/>
            <person name="Pan Y."/>
            <person name="Xia L."/>
            <person name="Li J."/>
            <person name="Zhao F."/>
            <person name="Cao W."/>
        </authorList>
    </citation>
    <scope>NUCLEOTIDE SEQUENCE</scope>
    <source>
        <strain evidence="2">Rsan-2018</strain>
        <tissue evidence="2">Larvae</tissue>
    </source>
</reference>
<feature type="region of interest" description="Disordered" evidence="1">
    <location>
        <begin position="95"/>
        <end position="147"/>
    </location>
</feature>